<evidence type="ECO:0008006" key="4">
    <source>
        <dbReference type="Google" id="ProtNLM"/>
    </source>
</evidence>
<dbReference type="EMBL" id="WMJX01000058">
    <property type="protein sequence ID" value="MTG99299.1"/>
    <property type="molecule type" value="Genomic_DNA"/>
</dbReference>
<keyword evidence="3" id="KW-1185">Reference proteome</keyword>
<dbReference type="PROSITE" id="PS51257">
    <property type="entry name" value="PROKAR_LIPOPROTEIN"/>
    <property type="match status" value="1"/>
</dbReference>
<organism evidence="2 3">
    <name type="scientific">Myroides albus</name>
    <dbReference type="NCBI Taxonomy" id="2562892"/>
    <lineage>
        <taxon>Bacteria</taxon>
        <taxon>Pseudomonadati</taxon>
        <taxon>Bacteroidota</taxon>
        <taxon>Flavobacteriia</taxon>
        <taxon>Flavobacteriales</taxon>
        <taxon>Flavobacteriaceae</taxon>
        <taxon>Myroides</taxon>
    </lineage>
</organism>
<accession>A0A6I3LI78</accession>
<feature type="chain" id="PRO_5026276684" description="Lipoprotein" evidence="1">
    <location>
        <begin position="23"/>
        <end position="523"/>
    </location>
</feature>
<dbReference type="RefSeq" id="WP_155093297.1">
    <property type="nucleotide sequence ID" value="NZ_WMJX01000058.1"/>
</dbReference>
<evidence type="ECO:0000313" key="3">
    <source>
        <dbReference type="Proteomes" id="UP000438760"/>
    </source>
</evidence>
<proteinExistence type="predicted"/>
<keyword evidence="1" id="KW-0732">Signal</keyword>
<dbReference type="OrthoDB" id="1407869at2"/>
<dbReference type="Proteomes" id="UP000438760">
    <property type="component" value="Unassembled WGS sequence"/>
</dbReference>
<comment type="caution">
    <text evidence="2">The sequence shown here is derived from an EMBL/GenBank/DDBJ whole genome shotgun (WGS) entry which is preliminary data.</text>
</comment>
<protein>
    <recommendedName>
        <fullName evidence="4">Lipoprotein</fullName>
    </recommendedName>
</protein>
<dbReference type="AlphaFoldDB" id="A0A6I3LI78"/>
<feature type="signal peptide" evidence="1">
    <location>
        <begin position="1"/>
        <end position="22"/>
    </location>
</feature>
<reference evidence="2 3" key="1">
    <citation type="submission" date="2019-11" db="EMBL/GenBank/DDBJ databases">
        <title>Genome of Strain BIT-d1.</title>
        <authorList>
            <person name="Yang Y."/>
        </authorList>
    </citation>
    <scope>NUCLEOTIDE SEQUENCE [LARGE SCALE GENOMIC DNA]</scope>
    <source>
        <strain evidence="2 3">BIT-d1</strain>
    </source>
</reference>
<evidence type="ECO:0000313" key="2">
    <source>
        <dbReference type="EMBL" id="MTG99299.1"/>
    </source>
</evidence>
<gene>
    <name evidence="2" type="ORF">GJV76_14410</name>
</gene>
<sequence length="523" mass="59391">MKKLIFMASCLCLGSMTTSCSSDDSSPQVPTEEDKSLNLTIENSKGTYLKTDKEAGVFNIVLDAKDTSVNLNLISNKVEEKDLLDARLTSQKYLVSDSQSLYSLTQESSITHKNEKLTILSGELDIKNNDQSYSIEGYLVDNNKQTYTIKYNSDIDIEPVYQVNYDFQNGWYWGDNPFDNPGIGEYLSFFSFGEKDKYGDLEGDGHAITITFFDEMASKAWEAKIPNKTFKSSSEFEKGTFKVISKKELEELKEGEQIYNVATLQVNNKAENIKAELYIIDGSIKVLDKNGKQEVRFNVELEDGTRHIGKYSGNVRQGDEFTVTTLKSDKQVEQLDFGYLEYKGKSPITGKELNRWNIFLFNNKLKTYPENYWQIEGSGDYLRLTMYTDVSMTTDIPTGEFTIGEEEVGFIGKGGGSEPGLDWGTWYYNVLNGDMNQYAPLKTGKVKVSKNNDTYTITIDAIDDRENKITASYSSKLQFVDHDINKNRSLGLSNKAMNDKAKNKFEKTKQLRTKQLMNQYFGK</sequence>
<evidence type="ECO:0000256" key="1">
    <source>
        <dbReference type="SAM" id="SignalP"/>
    </source>
</evidence>
<name>A0A6I3LI78_9FLAO</name>